<dbReference type="Pfam" id="PF01883">
    <property type="entry name" value="FeS_assembly_P"/>
    <property type="match status" value="1"/>
</dbReference>
<dbReference type="InterPro" id="IPR052339">
    <property type="entry name" value="Fe-S_Maturation_MIP18"/>
</dbReference>
<dbReference type="AlphaFoldDB" id="A0A235B2Z0"/>
<dbReference type="InterPro" id="IPR034904">
    <property type="entry name" value="FSCA_dom_sf"/>
</dbReference>
<protein>
    <submittedName>
        <fullName evidence="2">FeS assembly SUF system protein</fullName>
    </submittedName>
</protein>
<comment type="caution">
    <text evidence="2">The sequence shown here is derived from an EMBL/GenBank/DDBJ whole genome shotgun (WGS) entry which is preliminary data.</text>
</comment>
<gene>
    <name evidence="2" type="ORF">CHM34_15355</name>
</gene>
<dbReference type="Gene3D" id="3.30.300.130">
    <property type="entry name" value="Fe-S cluster assembly (FSCA)"/>
    <property type="match status" value="1"/>
</dbReference>
<dbReference type="RefSeq" id="WP_094265488.1">
    <property type="nucleotide sequence ID" value="NZ_NOWF01000010.1"/>
</dbReference>
<dbReference type="EMBL" id="NOWF01000010">
    <property type="protein sequence ID" value="OYD06678.1"/>
    <property type="molecule type" value="Genomic_DNA"/>
</dbReference>
<dbReference type="OrthoDB" id="9805360at2"/>
<keyword evidence="3" id="KW-1185">Reference proteome</keyword>
<dbReference type="InterPro" id="IPR002744">
    <property type="entry name" value="MIP18-like"/>
</dbReference>
<dbReference type="SUPFAM" id="SSF117916">
    <property type="entry name" value="Fe-S cluster assembly (FSCA) domain-like"/>
    <property type="match status" value="1"/>
</dbReference>
<accession>A0A235B2Z0</accession>
<evidence type="ECO:0000313" key="3">
    <source>
        <dbReference type="Proteomes" id="UP000215459"/>
    </source>
</evidence>
<dbReference type="PANTHER" id="PTHR42831">
    <property type="entry name" value="FE-S PROTEIN MATURATION AUXILIARY FACTOR YITW"/>
    <property type="match status" value="1"/>
</dbReference>
<feature type="domain" description="MIP18 family-like" evidence="1">
    <location>
        <begin position="2"/>
        <end position="62"/>
    </location>
</feature>
<dbReference type="PANTHER" id="PTHR42831:SF1">
    <property type="entry name" value="FE-S PROTEIN MATURATION AUXILIARY FACTOR YITW"/>
    <property type="match status" value="1"/>
</dbReference>
<reference evidence="2 3" key="1">
    <citation type="submission" date="2017-07" db="EMBL/GenBank/DDBJ databases">
        <title>The genome sequence of Paludifilum halophilum highlights mechanisms for microbial adaptation to high salt environemnts.</title>
        <authorList>
            <person name="Belbahri L."/>
        </authorList>
    </citation>
    <scope>NUCLEOTIDE SEQUENCE [LARGE SCALE GENOMIC DNA]</scope>
    <source>
        <strain evidence="2 3">DSM 102817</strain>
    </source>
</reference>
<evidence type="ECO:0000259" key="1">
    <source>
        <dbReference type="Pfam" id="PF01883"/>
    </source>
</evidence>
<evidence type="ECO:0000313" key="2">
    <source>
        <dbReference type="EMBL" id="OYD06678.1"/>
    </source>
</evidence>
<proteinExistence type="predicted"/>
<dbReference type="Proteomes" id="UP000215459">
    <property type="component" value="Unassembled WGS sequence"/>
</dbReference>
<sequence>MIDPELGINIVDLGLIYDLRVNNDHVFVCMTLTTPGCPLHDTIVDGVHHVLRQHPDIQDVDADLVWNPPWSPERMSEKAKLQLLFFG</sequence>
<organism evidence="2 3">
    <name type="scientific">Paludifilum halophilum</name>
    <dbReference type="NCBI Taxonomy" id="1642702"/>
    <lineage>
        <taxon>Bacteria</taxon>
        <taxon>Bacillati</taxon>
        <taxon>Bacillota</taxon>
        <taxon>Bacilli</taxon>
        <taxon>Bacillales</taxon>
        <taxon>Thermoactinomycetaceae</taxon>
        <taxon>Paludifilum</taxon>
    </lineage>
</organism>
<name>A0A235B2Z0_9BACL</name>